<evidence type="ECO:0000313" key="3">
    <source>
        <dbReference type="Proteomes" id="UP001159363"/>
    </source>
</evidence>
<protein>
    <submittedName>
        <fullName evidence="2">Uncharacterized protein</fullName>
    </submittedName>
</protein>
<feature type="region of interest" description="Disordered" evidence="1">
    <location>
        <begin position="1"/>
        <end position="26"/>
    </location>
</feature>
<evidence type="ECO:0000313" key="2">
    <source>
        <dbReference type="EMBL" id="KAJ8877615.1"/>
    </source>
</evidence>
<gene>
    <name evidence="2" type="ORF">PR048_022070</name>
</gene>
<keyword evidence="3" id="KW-1185">Reference proteome</keyword>
<sequence>MQVGAGHYPASLFTPPNEPERSSPRLSQVTCETRARLTILQPPSSPIIGYSRELNTMSTYTRQKAKSKYRNRIRLERAPPKKSSVTHKTPCDRVKRCQERLFLGSPSKRDSSRVCRTSRHCLGRRVRATKVVGVERGVFSGVGRMVFDSYSDAACLVGRDTSHRAQGVNWGFPAAGEATIAVNLGPLGSVQSTRGGVLALFNLPPAHTNQLLYLSYCDNSTIESLRGGRGVVVARLLAYLQGEPGSIPGRLPPGFSHVGIVWDNAAGRWVFSGISRFPPPCPCIPALLHIHITSPSSALKTSMLRAAQISPSHSPLKAHTAFRRFAHSGDEALEALAIIALVAFLFLFIRSGKSLEIDGRLMLGQSVCVVGRKISASSDGRIMLRFQRSVICRAVVPGLQRAQLTFSDWPAGLARHCPGRGSKGVFAWGGWQGLICVRAREHAVTSRPALWSSVVWLASRHTNAEEYRS</sequence>
<comment type="caution">
    <text evidence="2">The sequence shown here is derived from an EMBL/GenBank/DDBJ whole genome shotgun (WGS) entry which is preliminary data.</text>
</comment>
<evidence type="ECO:0000256" key="1">
    <source>
        <dbReference type="SAM" id="MobiDB-lite"/>
    </source>
</evidence>
<proteinExistence type="predicted"/>
<dbReference type="Proteomes" id="UP001159363">
    <property type="component" value="Chromosome 7"/>
</dbReference>
<dbReference type="EMBL" id="JARBHB010000008">
    <property type="protein sequence ID" value="KAJ8877615.1"/>
    <property type="molecule type" value="Genomic_DNA"/>
</dbReference>
<name>A0ABQ9H027_9NEOP</name>
<organism evidence="2 3">
    <name type="scientific">Dryococelus australis</name>
    <dbReference type="NCBI Taxonomy" id="614101"/>
    <lineage>
        <taxon>Eukaryota</taxon>
        <taxon>Metazoa</taxon>
        <taxon>Ecdysozoa</taxon>
        <taxon>Arthropoda</taxon>
        <taxon>Hexapoda</taxon>
        <taxon>Insecta</taxon>
        <taxon>Pterygota</taxon>
        <taxon>Neoptera</taxon>
        <taxon>Polyneoptera</taxon>
        <taxon>Phasmatodea</taxon>
        <taxon>Verophasmatodea</taxon>
        <taxon>Anareolatae</taxon>
        <taxon>Phasmatidae</taxon>
        <taxon>Eurycanthinae</taxon>
        <taxon>Dryococelus</taxon>
    </lineage>
</organism>
<reference evidence="2 3" key="1">
    <citation type="submission" date="2023-02" db="EMBL/GenBank/DDBJ databases">
        <title>LHISI_Scaffold_Assembly.</title>
        <authorList>
            <person name="Stuart O.P."/>
            <person name="Cleave R."/>
            <person name="Magrath M.J.L."/>
            <person name="Mikheyev A.S."/>
        </authorList>
    </citation>
    <scope>NUCLEOTIDE SEQUENCE [LARGE SCALE GENOMIC DNA]</scope>
    <source>
        <strain evidence="2">Daus_M_001</strain>
        <tissue evidence="2">Leg muscle</tissue>
    </source>
</reference>
<accession>A0ABQ9H027</accession>